<dbReference type="EMBL" id="JAFMNX010000004">
    <property type="protein sequence ID" value="MBS9722022.1"/>
    <property type="molecule type" value="Genomic_DNA"/>
</dbReference>
<sequence length="238" mass="26666">MTVRTLTAADLLAKRVLVVAPHPDDETLGCGGLIWHLMKLDRALHVAFITDGGASHRKSPTWPRQRLAEAREHEAADALQRLGAGDAGRTFMQLHDAAMPKGNTPEGERALEHARRIVDTFEPDLVVLPWRRDPHCDHRDAWTLFQAALNASARRPDIWEYAIWLDELGADEDKPAAEEMERMAFEIGEALPAKLQAVQAHQTQLGALITDDPDGFHLTDVTIERLVGPVETYWLTRR</sequence>
<reference evidence="1 2" key="1">
    <citation type="submission" date="2021-03" db="EMBL/GenBank/DDBJ databases">
        <title>Tianweitania aestuarii sp. nov., isolated from a tidal flat.</title>
        <authorList>
            <person name="Park S."/>
            <person name="Yoon J.-H."/>
        </authorList>
    </citation>
    <scope>NUCLEOTIDE SEQUENCE [LARGE SCALE GENOMIC DNA]</scope>
    <source>
        <strain evidence="1 2">BSSL-BM11</strain>
    </source>
</reference>
<evidence type="ECO:0000313" key="1">
    <source>
        <dbReference type="EMBL" id="MBS9722022.1"/>
    </source>
</evidence>
<dbReference type="Pfam" id="PF02585">
    <property type="entry name" value="PIG-L"/>
    <property type="match status" value="1"/>
</dbReference>
<gene>
    <name evidence="1" type="ORF">JYU29_15120</name>
</gene>
<dbReference type="SUPFAM" id="SSF102588">
    <property type="entry name" value="LmbE-like"/>
    <property type="match status" value="1"/>
</dbReference>
<protein>
    <submittedName>
        <fullName evidence="1">PIG-L family deacetylase</fullName>
    </submittedName>
</protein>
<keyword evidence="2" id="KW-1185">Reference proteome</keyword>
<dbReference type="RefSeq" id="WP_213985683.1">
    <property type="nucleotide sequence ID" value="NZ_JAFMNX010000004.1"/>
</dbReference>
<dbReference type="PANTHER" id="PTHR12993">
    <property type="entry name" value="N-ACETYLGLUCOSAMINYL-PHOSPHATIDYLINOSITOL DE-N-ACETYLASE-RELATED"/>
    <property type="match status" value="1"/>
</dbReference>
<comment type="caution">
    <text evidence="1">The sequence shown here is derived from an EMBL/GenBank/DDBJ whole genome shotgun (WGS) entry which is preliminary data.</text>
</comment>
<organism evidence="1 2">
    <name type="scientific">Tianweitania aestuarii</name>
    <dbReference type="NCBI Taxonomy" id="2814886"/>
    <lineage>
        <taxon>Bacteria</taxon>
        <taxon>Pseudomonadati</taxon>
        <taxon>Pseudomonadota</taxon>
        <taxon>Alphaproteobacteria</taxon>
        <taxon>Hyphomicrobiales</taxon>
        <taxon>Phyllobacteriaceae</taxon>
        <taxon>Tianweitania</taxon>
    </lineage>
</organism>
<dbReference type="Gene3D" id="3.40.50.10320">
    <property type="entry name" value="LmbE-like"/>
    <property type="match status" value="1"/>
</dbReference>
<proteinExistence type="predicted"/>
<accession>A0ABS5S275</accession>
<dbReference type="Proteomes" id="UP001297272">
    <property type="component" value="Unassembled WGS sequence"/>
</dbReference>
<name>A0ABS5S275_9HYPH</name>
<dbReference type="PANTHER" id="PTHR12993:SF29">
    <property type="entry name" value="BLR3841 PROTEIN"/>
    <property type="match status" value="1"/>
</dbReference>
<dbReference type="InterPro" id="IPR024078">
    <property type="entry name" value="LmbE-like_dom_sf"/>
</dbReference>
<dbReference type="InterPro" id="IPR003737">
    <property type="entry name" value="GlcNAc_PI_deacetylase-related"/>
</dbReference>
<evidence type="ECO:0000313" key="2">
    <source>
        <dbReference type="Proteomes" id="UP001297272"/>
    </source>
</evidence>